<dbReference type="Gene3D" id="2.40.30.140">
    <property type="match status" value="1"/>
</dbReference>
<feature type="binding site" evidence="8">
    <location>
        <position position="237"/>
    </location>
    <ligand>
        <name>Ca(2+)</name>
        <dbReference type="ChEBI" id="CHEBI:29108"/>
        <label>1</label>
    </ligand>
</feature>
<feature type="binding site" evidence="8">
    <location>
        <position position="103"/>
    </location>
    <ligand>
        <name>Ca(2+)</name>
        <dbReference type="ChEBI" id="CHEBI:29108"/>
        <label>1</label>
    </ligand>
</feature>
<evidence type="ECO:0000256" key="6">
    <source>
        <dbReference type="ARBA" id="ARBA00023295"/>
    </source>
</evidence>
<dbReference type="AlphaFoldDB" id="A0A4Q5LWZ3"/>
<feature type="binding site" evidence="8">
    <location>
        <position position="202"/>
    </location>
    <ligand>
        <name>Ca(2+)</name>
        <dbReference type="ChEBI" id="CHEBI:29108"/>
        <label>1</label>
    </ligand>
</feature>
<dbReference type="EC" id="3.2.1.1" evidence="10"/>
<organism evidence="10 11">
    <name type="scientific">Emticicia agri</name>
    <dbReference type="NCBI Taxonomy" id="2492393"/>
    <lineage>
        <taxon>Bacteria</taxon>
        <taxon>Pseudomonadati</taxon>
        <taxon>Bacteroidota</taxon>
        <taxon>Cytophagia</taxon>
        <taxon>Cytophagales</taxon>
        <taxon>Leadbetterellaceae</taxon>
        <taxon>Emticicia</taxon>
    </lineage>
</organism>
<dbReference type="InterPro" id="IPR013780">
    <property type="entry name" value="Glyco_hydro_b"/>
</dbReference>
<dbReference type="PIRSF" id="PIRSF001021">
    <property type="entry name" value="Alph-amls_thrmst"/>
    <property type="match status" value="1"/>
</dbReference>
<evidence type="ECO:0000256" key="4">
    <source>
        <dbReference type="ARBA" id="ARBA00022801"/>
    </source>
</evidence>
<feature type="binding site" evidence="8">
    <location>
        <position position="196"/>
    </location>
    <ligand>
        <name>Ca(2+)</name>
        <dbReference type="ChEBI" id="CHEBI:29108"/>
        <label>1</label>
    </ligand>
</feature>
<feature type="active site" description="Nucleophile" evidence="7">
    <location>
        <position position="233"/>
    </location>
</feature>
<dbReference type="GO" id="GO:0004556">
    <property type="term" value="F:alpha-amylase activity"/>
    <property type="evidence" value="ECO:0007669"/>
    <property type="project" value="UniProtKB-EC"/>
</dbReference>
<sequence>MNGVILQYFEWYYPADGTLWNKLATEAENLAHKGITAVWVPPAYKGAEGAISRGYDIYDHYDLGEFHQKGTIRTKYGTREEYISMISTLHKNNIRVYADVVLNHLAGADETEKVWVKKMNPENNVENWSEPMQIEALTRFTFPGREGKYSDFVWNYQCFSGIDCAVDLQQKGVFKILNEYGDTWENVIGNDKPNYDFLMLSDIEYRNPAVRNHLKQWGRWYYETAHFDGVRLDALKHITPDFPVEWLDFMRQHLKPDLFAVGEYWTDKKLDQLEKYIEATDGKIHMFDIPLHYNLHLASCTDSYDLRTIFDNSLVSVQPLLAVTFVENHDTQPIQSLESSVEPWFKPLAYALILLREEGYPCVFYGDFYGTTYEDKGKDGKYHKIVMPQIKELQQLLTLRKYYAYGQQKDYFDQQNCIGWVREGNEQYPGCVVILSNSEKEEKKMEVGKKYSGKHYVDFLQKSKKEVIIDENGIGTFYVNRKSVSVWVLKNNPTNKIEH</sequence>
<dbReference type="InterPro" id="IPR013776">
    <property type="entry name" value="A-amylase_thermo"/>
</dbReference>
<keyword evidence="8" id="KW-0106">Calcium</keyword>
<dbReference type="SMART" id="SM00642">
    <property type="entry name" value="Aamy"/>
    <property type="match status" value="1"/>
</dbReference>
<evidence type="ECO:0000313" key="10">
    <source>
        <dbReference type="EMBL" id="RYU94242.1"/>
    </source>
</evidence>
<evidence type="ECO:0000256" key="3">
    <source>
        <dbReference type="ARBA" id="ARBA00022723"/>
    </source>
</evidence>
<dbReference type="Pfam" id="PF09154">
    <property type="entry name" value="Alpha-amy_C_pro"/>
    <property type="match status" value="1"/>
</dbReference>
<reference evidence="10 11" key="1">
    <citation type="submission" date="2019-02" db="EMBL/GenBank/DDBJ databases">
        <title>Bacterial novel species Emticicia sp. 17J42-9 isolated from soil.</title>
        <authorList>
            <person name="Jung H.-Y."/>
        </authorList>
    </citation>
    <scope>NUCLEOTIDE SEQUENCE [LARGE SCALE GENOMIC DNA]</scope>
    <source>
        <strain evidence="10 11">17J42-9</strain>
    </source>
</reference>
<dbReference type="InterPro" id="IPR006047">
    <property type="entry name" value="GH13_cat_dom"/>
</dbReference>
<dbReference type="OrthoDB" id="9806009at2"/>
<accession>A0A4Q5LWZ3</accession>
<dbReference type="PANTHER" id="PTHR43447">
    <property type="entry name" value="ALPHA-AMYLASE"/>
    <property type="match status" value="1"/>
</dbReference>
<evidence type="ECO:0000256" key="8">
    <source>
        <dbReference type="PIRSR" id="PIRSR001021-2"/>
    </source>
</evidence>
<dbReference type="Gene3D" id="3.20.20.80">
    <property type="entry name" value="Glycosidases"/>
    <property type="match status" value="1"/>
</dbReference>
<proteinExistence type="inferred from homology"/>
<dbReference type="GO" id="GO:0005975">
    <property type="term" value="P:carbohydrate metabolic process"/>
    <property type="evidence" value="ECO:0007669"/>
    <property type="project" value="InterPro"/>
</dbReference>
<keyword evidence="11" id="KW-1185">Reference proteome</keyword>
<evidence type="ECO:0000256" key="7">
    <source>
        <dbReference type="PIRSR" id="PIRSR001021-1"/>
    </source>
</evidence>
<dbReference type="Pfam" id="PF00128">
    <property type="entry name" value="Alpha-amylase"/>
    <property type="match status" value="1"/>
</dbReference>
<feature type="active site" description="Proton donor" evidence="7">
    <location>
        <position position="263"/>
    </location>
</feature>
<comment type="cofactor">
    <cofactor evidence="1">
        <name>Ca(2+)</name>
        <dbReference type="ChEBI" id="CHEBI:29108"/>
    </cofactor>
</comment>
<name>A0A4Q5LWZ3_9BACT</name>
<feature type="domain" description="Glycosyl hydrolase family 13 catalytic" evidence="9">
    <location>
        <begin position="3"/>
        <end position="400"/>
    </location>
</feature>
<evidence type="ECO:0000313" key="11">
    <source>
        <dbReference type="Proteomes" id="UP000293162"/>
    </source>
</evidence>
<dbReference type="InterPro" id="IPR017853">
    <property type="entry name" value="GH"/>
</dbReference>
<dbReference type="GO" id="GO:0005509">
    <property type="term" value="F:calcium ion binding"/>
    <property type="evidence" value="ECO:0007669"/>
    <property type="project" value="InterPro"/>
</dbReference>
<dbReference type="NCBIfam" id="NF006968">
    <property type="entry name" value="PRK09441.1-1"/>
    <property type="match status" value="1"/>
</dbReference>
<dbReference type="SUPFAM" id="SSF51011">
    <property type="entry name" value="Glycosyl hydrolase domain"/>
    <property type="match status" value="1"/>
</dbReference>
<keyword evidence="6 10" id="KW-0326">Glycosidase</keyword>
<keyword evidence="4 10" id="KW-0378">Hydrolase</keyword>
<comment type="similarity">
    <text evidence="2">Belongs to the glycosyl hydrolase 13 family.</text>
</comment>
<dbReference type="EMBL" id="SEWF01000029">
    <property type="protein sequence ID" value="RYU94242.1"/>
    <property type="molecule type" value="Genomic_DNA"/>
</dbReference>
<evidence type="ECO:0000256" key="2">
    <source>
        <dbReference type="ARBA" id="ARBA00008061"/>
    </source>
</evidence>
<keyword evidence="5" id="KW-0119">Carbohydrate metabolism</keyword>
<dbReference type="SUPFAM" id="SSF51445">
    <property type="entry name" value="(Trans)glycosidases"/>
    <property type="match status" value="1"/>
</dbReference>
<dbReference type="InterPro" id="IPR015237">
    <property type="entry name" value="Alpha-amylase_C_pro"/>
</dbReference>
<evidence type="ECO:0000256" key="5">
    <source>
        <dbReference type="ARBA" id="ARBA00023277"/>
    </source>
</evidence>
<comment type="caution">
    <text evidence="10">The sequence shown here is derived from an EMBL/GenBank/DDBJ whole genome shotgun (WGS) entry which is preliminary data.</text>
</comment>
<dbReference type="CDD" id="cd11318">
    <property type="entry name" value="AmyAc_bac_fung_AmyA"/>
    <property type="match status" value="1"/>
</dbReference>
<dbReference type="NCBIfam" id="NF006969">
    <property type="entry name" value="PRK09441.1-2"/>
    <property type="match status" value="1"/>
</dbReference>
<evidence type="ECO:0000259" key="9">
    <source>
        <dbReference type="SMART" id="SM00642"/>
    </source>
</evidence>
<evidence type="ECO:0000256" key="1">
    <source>
        <dbReference type="ARBA" id="ARBA00001913"/>
    </source>
</evidence>
<keyword evidence="3 8" id="KW-0479">Metal-binding</keyword>
<dbReference type="Proteomes" id="UP000293162">
    <property type="component" value="Unassembled WGS sequence"/>
</dbReference>
<gene>
    <name evidence="10" type="ORF">EWM59_18075</name>
</gene>
<dbReference type="Gene3D" id="2.60.40.1180">
    <property type="entry name" value="Golgi alpha-mannosidase II"/>
    <property type="match status" value="1"/>
</dbReference>
<protein>
    <submittedName>
        <fullName evidence="10">Alpha-amylase</fullName>
        <ecNumber evidence="10">3.2.1.1</ecNumber>
    </submittedName>
</protein>